<proteinExistence type="predicted"/>
<dbReference type="Proteomes" id="UP001438953">
    <property type="component" value="Unassembled WGS sequence"/>
</dbReference>
<name>A0ABV1SMG6_9RHOB</name>
<dbReference type="RefSeq" id="WP_350939337.1">
    <property type="nucleotide sequence ID" value="NZ_JAYWLC010000053.1"/>
</dbReference>
<evidence type="ECO:0000313" key="2">
    <source>
        <dbReference type="Proteomes" id="UP001438953"/>
    </source>
</evidence>
<dbReference type="EMBL" id="JAYWLC010000053">
    <property type="protein sequence ID" value="MER5174070.1"/>
    <property type="molecule type" value="Genomic_DNA"/>
</dbReference>
<sequence length="110" mass="12458">MASIDVSKLSIEELKELHSLVEKKMRDSRKSQLESFVKSLMEEGASKGFSVSEVVSAIVNNADTKVRISRKNKAERKRIVHPENPSISWNGLGRRPKWLSKVANYEDEST</sequence>
<accession>A0ABV1SMG6</accession>
<reference evidence="1 2" key="2">
    <citation type="submission" date="2024-06" db="EMBL/GenBank/DDBJ databases">
        <title>Thioclava kandeliae sp. nov. from a rhizosphere soil sample of Kandelia candel in a mangrove.</title>
        <authorList>
            <person name="Mu T."/>
        </authorList>
    </citation>
    <scope>NUCLEOTIDE SEQUENCE [LARGE SCALE GENOMIC DNA]</scope>
    <source>
        <strain evidence="1 2">CPCC 100088</strain>
    </source>
</reference>
<protein>
    <submittedName>
        <fullName evidence="1">H-NS family nucleoid-associated regulatory protein</fullName>
    </submittedName>
</protein>
<reference evidence="1 2" key="1">
    <citation type="submission" date="2024-01" db="EMBL/GenBank/DDBJ databases">
        <authorList>
            <person name="Deng Y."/>
            <person name="Su J."/>
        </authorList>
    </citation>
    <scope>NUCLEOTIDE SEQUENCE [LARGE SCALE GENOMIC DNA]</scope>
    <source>
        <strain evidence="1 2">CPCC 100088</strain>
    </source>
</reference>
<gene>
    <name evidence="1" type="ORF">VSX56_20250</name>
</gene>
<keyword evidence="2" id="KW-1185">Reference proteome</keyword>
<evidence type="ECO:0000313" key="1">
    <source>
        <dbReference type="EMBL" id="MER5174070.1"/>
    </source>
</evidence>
<organism evidence="1 2">
    <name type="scientific">Thioclava kandeliae</name>
    <dbReference type="NCBI Taxonomy" id="3070818"/>
    <lineage>
        <taxon>Bacteria</taxon>
        <taxon>Pseudomonadati</taxon>
        <taxon>Pseudomonadota</taxon>
        <taxon>Alphaproteobacteria</taxon>
        <taxon>Rhodobacterales</taxon>
        <taxon>Paracoccaceae</taxon>
        <taxon>Thioclava</taxon>
    </lineage>
</organism>
<dbReference type="SUPFAM" id="SSF81273">
    <property type="entry name" value="H-NS histone-like proteins"/>
    <property type="match status" value="1"/>
</dbReference>
<comment type="caution">
    <text evidence="1">The sequence shown here is derived from an EMBL/GenBank/DDBJ whole genome shotgun (WGS) entry which is preliminary data.</text>
</comment>